<accession>A0A926S2Q5</accession>
<reference evidence="2" key="1">
    <citation type="submission" date="2020-09" db="EMBL/GenBank/DDBJ databases">
        <title>Novel species of Mucilaginibacter isolated from a glacier on the Tibetan Plateau.</title>
        <authorList>
            <person name="Liu Q."/>
            <person name="Xin Y.-H."/>
        </authorList>
    </citation>
    <scope>NUCLEOTIDE SEQUENCE</scope>
    <source>
        <strain evidence="2">ZB1P21</strain>
    </source>
</reference>
<evidence type="ECO:0000313" key="3">
    <source>
        <dbReference type="Proteomes" id="UP000619078"/>
    </source>
</evidence>
<keyword evidence="3" id="KW-1185">Reference proteome</keyword>
<dbReference type="AlphaFoldDB" id="A0A926S2Q5"/>
<gene>
    <name evidence="2" type="ORF">IDJ76_13445</name>
</gene>
<proteinExistence type="predicted"/>
<feature type="chain" id="PRO_5037150735" evidence="1">
    <location>
        <begin position="20"/>
        <end position="197"/>
    </location>
</feature>
<evidence type="ECO:0000313" key="2">
    <source>
        <dbReference type="EMBL" id="MBD1394107.1"/>
    </source>
</evidence>
<comment type="caution">
    <text evidence="2">The sequence shown here is derived from an EMBL/GenBank/DDBJ whole genome shotgun (WGS) entry which is preliminary data.</text>
</comment>
<dbReference type="RefSeq" id="WP_191163851.1">
    <property type="nucleotide sequence ID" value="NZ_JACWMX010000005.1"/>
</dbReference>
<name>A0A926S2Q5_9SPHI</name>
<dbReference type="Proteomes" id="UP000619078">
    <property type="component" value="Unassembled WGS sequence"/>
</dbReference>
<sequence>MKKIFLIAIALFAFQAAWAQQPNFIDAATADSLLKQSEATFPKFCRELTYIRTHDELIKQVNFSRSKILNGSPASASPRGVINIDISYLEHPKPDFDDNRLIVVLYHEIGHLHYFTITPPADRAPMNSEKAAFEYSLLKTKEMAEKGDCLPLKTGLKFMKLRSKSNNLQDPHVRALKLMVTEPLYFDYLKYAKEHCG</sequence>
<keyword evidence="1" id="KW-0732">Signal</keyword>
<feature type="signal peptide" evidence="1">
    <location>
        <begin position="1"/>
        <end position="19"/>
    </location>
</feature>
<evidence type="ECO:0000256" key="1">
    <source>
        <dbReference type="SAM" id="SignalP"/>
    </source>
</evidence>
<protein>
    <submittedName>
        <fullName evidence="2">Uncharacterized protein</fullName>
    </submittedName>
</protein>
<dbReference type="EMBL" id="JACWMX010000005">
    <property type="protein sequence ID" value="MBD1394107.1"/>
    <property type="molecule type" value="Genomic_DNA"/>
</dbReference>
<organism evidence="2 3">
    <name type="scientific">Mucilaginibacter glaciei</name>
    <dbReference type="NCBI Taxonomy" id="2772109"/>
    <lineage>
        <taxon>Bacteria</taxon>
        <taxon>Pseudomonadati</taxon>
        <taxon>Bacteroidota</taxon>
        <taxon>Sphingobacteriia</taxon>
        <taxon>Sphingobacteriales</taxon>
        <taxon>Sphingobacteriaceae</taxon>
        <taxon>Mucilaginibacter</taxon>
    </lineage>
</organism>